<feature type="non-terminal residue" evidence="5">
    <location>
        <position position="1"/>
    </location>
</feature>
<proteinExistence type="predicted"/>
<comment type="subcellular location">
    <subcellularLocation>
        <location evidence="1">Membrane</location>
        <topology evidence="1">Single-pass type I membrane protein</topology>
    </subcellularLocation>
</comment>
<dbReference type="AlphaFoldDB" id="A0A0B7C4Y4"/>
<evidence type="ECO:0000313" key="5">
    <source>
        <dbReference type="EMBL" id="CEK99500.1"/>
    </source>
</evidence>
<feature type="non-terminal residue" evidence="5">
    <location>
        <position position="76"/>
    </location>
</feature>
<dbReference type="PANTHER" id="PTHR13055">
    <property type="entry name" value="TUMOR ENDOTHELIAL MARKER 7 RELATED"/>
    <property type="match status" value="1"/>
</dbReference>
<organism evidence="5">
    <name type="scientific">Arion vulgaris</name>
    <dbReference type="NCBI Taxonomy" id="1028688"/>
    <lineage>
        <taxon>Eukaryota</taxon>
        <taxon>Metazoa</taxon>
        <taxon>Spiralia</taxon>
        <taxon>Lophotrochozoa</taxon>
        <taxon>Mollusca</taxon>
        <taxon>Gastropoda</taxon>
        <taxon>Heterobranchia</taxon>
        <taxon>Euthyneura</taxon>
        <taxon>Panpulmonata</taxon>
        <taxon>Eupulmonata</taxon>
        <taxon>Stylommatophora</taxon>
        <taxon>Helicina</taxon>
        <taxon>Arionoidea</taxon>
        <taxon>Arionidae</taxon>
        <taxon>Arion</taxon>
    </lineage>
</organism>
<accession>A0A0B7C4Y4</accession>
<dbReference type="GO" id="GO:0016020">
    <property type="term" value="C:membrane"/>
    <property type="evidence" value="ECO:0007669"/>
    <property type="project" value="UniProtKB-SubCell"/>
</dbReference>
<dbReference type="PANTHER" id="PTHR13055:SF12">
    <property type="entry name" value="LD40707P"/>
    <property type="match status" value="1"/>
</dbReference>
<evidence type="ECO:0000256" key="1">
    <source>
        <dbReference type="ARBA" id="ARBA00004479"/>
    </source>
</evidence>
<gene>
    <name evidence="5" type="primary">ORF221417</name>
</gene>
<dbReference type="InterPro" id="IPR031152">
    <property type="entry name" value="PLXDC"/>
</dbReference>
<sequence length="76" mass="9077">LHQWLTATQYIAPLMANFDPSLNKDSSIYQQSEQNRFVVEWKNIMLKDQTSNGRFHFQTILSKDGTIKFVYNRYLF</sequence>
<keyword evidence="4" id="KW-1133">Transmembrane helix</keyword>
<evidence type="ECO:0000256" key="4">
    <source>
        <dbReference type="ARBA" id="ARBA00022989"/>
    </source>
</evidence>
<keyword evidence="2" id="KW-0812">Transmembrane</keyword>
<protein>
    <submittedName>
        <fullName evidence="5">Uncharacterized protein</fullName>
    </submittedName>
</protein>
<evidence type="ECO:0000256" key="2">
    <source>
        <dbReference type="ARBA" id="ARBA00022692"/>
    </source>
</evidence>
<evidence type="ECO:0000256" key="3">
    <source>
        <dbReference type="ARBA" id="ARBA00022729"/>
    </source>
</evidence>
<name>A0A0B7C4Y4_9EUPU</name>
<keyword evidence="3" id="KW-0732">Signal</keyword>
<dbReference type="EMBL" id="HACG01052629">
    <property type="protein sequence ID" value="CEK99500.1"/>
    <property type="molecule type" value="Transcribed_RNA"/>
</dbReference>
<keyword evidence="4" id="KW-0472">Membrane</keyword>
<reference evidence="5" key="1">
    <citation type="submission" date="2014-12" db="EMBL/GenBank/DDBJ databases">
        <title>Insight into the proteome of Arion vulgaris.</title>
        <authorList>
            <person name="Aradska J."/>
            <person name="Bulat T."/>
            <person name="Smidak R."/>
            <person name="Sarate P."/>
            <person name="Gangsoo J."/>
            <person name="Sialana F."/>
            <person name="Bilban M."/>
            <person name="Lubec G."/>
        </authorList>
    </citation>
    <scope>NUCLEOTIDE SEQUENCE</scope>
    <source>
        <tissue evidence="5">Skin</tissue>
    </source>
</reference>